<dbReference type="AlphaFoldDB" id="A0A5K7Z2T2"/>
<proteinExistence type="predicted"/>
<evidence type="ECO:0000313" key="1">
    <source>
        <dbReference type="EMBL" id="BBO72774.1"/>
    </source>
</evidence>
<organism evidence="1 2">
    <name type="scientific">Desulfosarcina widdelii</name>
    <dbReference type="NCBI Taxonomy" id="947919"/>
    <lineage>
        <taxon>Bacteria</taxon>
        <taxon>Pseudomonadati</taxon>
        <taxon>Thermodesulfobacteriota</taxon>
        <taxon>Desulfobacteria</taxon>
        <taxon>Desulfobacterales</taxon>
        <taxon>Desulfosarcinaceae</taxon>
        <taxon>Desulfosarcina</taxon>
    </lineage>
</organism>
<protein>
    <submittedName>
        <fullName evidence="1">Uncharacterized protein</fullName>
    </submittedName>
</protein>
<reference evidence="1 2" key="1">
    <citation type="submission" date="2019-11" db="EMBL/GenBank/DDBJ databases">
        <title>Comparative genomics of hydrocarbon-degrading Desulfosarcina strains.</title>
        <authorList>
            <person name="Watanabe M."/>
            <person name="Kojima H."/>
            <person name="Fukui M."/>
        </authorList>
    </citation>
    <scope>NUCLEOTIDE SEQUENCE [LARGE SCALE GENOMIC DNA]</scope>
    <source>
        <strain evidence="1 2">PP31</strain>
    </source>
</reference>
<accession>A0A5K7Z2T2</accession>
<dbReference type="KEGG" id="dwd:DSCW_01910"/>
<dbReference type="EMBL" id="AP021875">
    <property type="protein sequence ID" value="BBO72774.1"/>
    <property type="molecule type" value="Genomic_DNA"/>
</dbReference>
<name>A0A5K7Z2T2_9BACT</name>
<gene>
    <name evidence="1" type="ORF">DSCW_01910</name>
</gene>
<dbReference type="Proteomes" id="UP000427769">
    <property type="component" value="Chromosome"/>
</dbReference>
<sequence>MFETKPDESILTGRSSARTAQEVAAAIDARKQSGFRNHLARNIGRSLSRKVDQEYAKVDALAKRTAAEDRLLKAYGNARSTYLDLDGQLHQLEKSGDDNERRALHERTIDRLNGLFSDQRQELLDALQGLEQGGVS</sequence>
<evidence type="ECO:0000313" key="2">
    <source>
        <dbReference type="Proteomes" id="UP000427769"/>
    </source>
</evidence>
<keyword evidence="2" id="KW-1185">Reference proteome</keyword>
<dbReference type="RefSeq" id="WP_155301951.1">
    <property type="nucleotide sequence ID" value="NZ_AP021875.1"/>
</dbReference>